<sequence length="116" mass="12339">MAHDLAFGPEWVPSACTLPTAERPLRVAEFDALFAEVVLAVQRPERERLRLALVFTPDNAARAAELAARENGCCSFFTFTLTVAEGTLTLEVTVPPEQVAVLDALQARAGAAAASA</sequence>
<comment type="caution">
    <text evidence="1">The sequence shown here is derived from an EMBL/GenBank/DDBJ whole genome shotgun (WGS) entry which is preliminary data.</text>
</comment>
<reference evidence="1 2" key="1">
    <citation type="submission" date="2019-03" db="EMBL/GenBank/DDBJ databases">
        <title>Draft genome sequences of novel Actinobacteria.</title>
        <authorList>
            <person name="Sahin N."/>
            <person name="Ay H."/>
            <person name="Saygin H."/>
        </authorList>
    </citation>
    <scope>NUCLEOTIDE SEQUENCE [LARGE SCALE GENOMIC DNA]</scope>
    <source>
        <strain evidence="1 2">CH32</strain>
    </source>
</reference>
<evidence type="ECO:0000313" key="2">
    <source>
        <dbReference type="Proteomes" id="UP000295302"/>
    </source>
</evidence>
<proteinExistence type="predicted"/>
<evidence type="ECO:0000313" key="1">
    <source>
        <dbReference type="EMBL" id="TDD50853.1"/>
    </source>
</evidence>
<dbReference type="EMBL" id="SMKQ01000024">
    <property type="protein sequence ID" value="TDD50853.1"/>
    <property type="molecule type" value="Genomic_DNA"/>
</dbReference>
<evidence type="ECO:0008006" key="3">
    <source>
        <dbReference type="Google" id="ProtNLM"/>
    </source>
</evidence>
<dbReference type="OrthoDB" id="8421706at2"/>
<organism evidence="1 2">
    <name type="scientific">Nonomuraea terrae</name>
    <dbReference type="NCBI Taxonomy" id="2530383"/>
    <lineage>
        <taxon>Bacteria</taxon>
        <taxon>Bacillati</taxon>
        <taxon>Actinomycetota</taxon>
        <taxon>Actinomycetes</taxon>
        <taxon>Streptosporangiales</taxon>
        <taxon>Streptosporangiaceae</taxon>
        <taxon>Nonomuraea</taxon>
    </lineage>
</organism>
<keyword evidence="2" id="KW-1185">Reference proteome</keyword>
<dbReference type="AlphaFoldDB" id="A0A4R4YZC9"/>
<protein>
    <recommendedName>
        <fullName evidence="3">Arsenate reductase</fullName>
    </recommendedName>
</protein>
<dbReference type="RefSeq" id="WP_132611593.1">
    <property type="nucleotide sequence ID" value="NZ_SMKQ01000024.1"/>
</dbReference>
<name>A0A4R4YZC9_9ACTN</name>
<dbReference type="Proteomes" id="UP000295302">
    <property type="component" value="Unassembled WGS sequence"/>
</dbReference>
<accession>A0A4R4YZC9</accession>
<gene>
    <name evidence="1" type="ORF">E1286_11690</name>
</gene>